<accession>Q4RDV9</accession>
<evidence type="ECO:0000313" key="2">
    <source>
        <dbReference type="EMBL" id="CAG13423.1"/>
    </source>
</evidence>
<organism evidence="2">
    <name type="scientific">Tetraodon nigroviridis</name>
    <name type="common">Spotted green pufferfish</name>
    <name type="synonym">Chelonodon nigroviridis</name>
    <dbReference type="NCBI Taxonomy" id="99883"/>
    <lineage>
        <taxon>Eukaryota</taxon>
        <taxon>Metazoa</taxon>
        <taxon>Chordata</taxon>
        <taxon>Craniata</taxon>
        <taxon>Vertebrata</taxon>
        <taxon>Euteleostomi</taxon>
        <taxon>Actinopterygii</taxon>
        <taxon>Neopterygii</taxon>
        <taxon>Teleostei</taxon>
        <taxon>Neoteleostei</taxon>
        <taxon>Acanthomorphata</taxon>
        <taxon>Eupercaria</taxon>
        <taxon>Tetraodontiformes</taxon>
        <taxon>Tetradontoidea</taxon>
        <taxon>Tetraodontidae</taxon>
        <taxon>Tetraodon</taxon>
    </lineage>
</organism>
<sequence>DSASSFLHIGDIVSLYAEGPSMASSAPWGESAGPAPAPGGGPFHTWRPRPLGFAVRG</sequence>
<comment type="caution">
    <text evidence="2">The sequence shown here is derived from an EMBL/GenBank/DDBJ whole genome shotgun (WGS) entry which is preliminary data.</text>
</comment>
<dbReference type="EMBL" id="CAAE01015598">
    <property type="protein sequence ID" value="CAG13423.1"/>
    <property type="molecule type" value="Genomic_DNA"/>
</dbReference>
<protein>
    <submittedName>
        <fullName evidence="2">(spotted green pufferfish) hypothetical protein</fullName>
    </submittedName>
</protein>
<dbReference type="KEGG" id="tng:GSTEN00038168G001"/>
<dbReference type="AlphaFoldDB" id="Q4RDV9"/>
<feature type="non-terminal residue" evidence="2">
    <location>
        <position position="1"/>
    </location>
</feature>
<feature type="compositionally biased region" description="Low complexity" evidence="1">
    <location>
        <begin position="23"/>
        <end position="34"/>
    </location>
</feature>
<proteinExistence type="predicted"/>
<evidence type="ECO:0000256" key="1">
    <source>
        <dbReference type="SAM" id="MobiDB-lite"/>
    </source>
</evidence>
<gene>
    <name evidence="2" type="ORF">GSTENG00038168001</name>
</gene>
<name>Q4RDV9_TETNG</name>
<reference evidence="2" key="1">
    <citation type="journal article" date="2004" name="Nature">
        <title>Genome duplication in the teleost fish Tetraodon nigroviridis reveals the early vertebrate proto-karyotype.</title>
        <authorList>
            <person name="Jaillon O."/>
            <person name="Aury J.-M."/>
            <person name="Brunet F."/>
            <person name="Petit J.-L."/>
            <person name="Stange-Thomann N."/>
            <person name="Mauceli E."/>
            <person name="Bouneau L."/>
            <person name="Fischer C."/>
            <person name="Ozouf-Costaz C."/>
            <person name="Bernot A."/>
            <person name="Nicaud S."/>
            <person name="Jaffe D."/>
            <person name="Fisher S."/>
            <person name="Lutfalla G."/>
            <person name="Dossat C."/>
            <person name="Segurens B."/>
            <person name="Dasilva C."/>
            <person name="Salanoubat M."/>
            <person name="Levy M."/>
            <person name="Boudet N."/>
            <person name="Castellano S."/>
            <person name="Anthouard V."/>
            <person name="Jubin C."/>
            <person name="Castelli V."/>
            <person name="Katinka M."/>
            <person name="Vacherie B."/>
            <person name="Biemont C."/>
            <person name="Skalli Z."/>
            <person name="Cattolico L."/>
            <person name="Poulain J."/>
            <person name="De Berardinis V."/>
            <person name="Cruaud C."/>
            <person name="Duprat S."/>
            <person name="Brottier P."/>
            <person name="Coutanceau J.-P."/>
            <person name="Gouzy J."/>
            <person name="Parra G."/>
            <person name="Lardier G."/>
            <person name="Chapple C."/>
            <person name="McKernan K.J."/>
            <person name="McEwan P."/>
            <person name="Bosak S."/>
            <person name="Kellis M."/>
            <person name="Volff J.-N."/>
            <person name="Guigo R."/>
            <person name="Zody M.C."/>
            <person name="Mesirov J."/>
            <person name="Lindblad-Toh K."/>
            <person name="Birren B."/>
            <person name="Nusbaum C."/>
            <person name="Kahn D."/>
            <person name="Robinson-Rechavi M."/>
            <person name="Laudet V."/>
            <person name="Schachter V."/>
            <person name="Quetier F."/>
            <person name="Saurin W."/>
            <person name="Scarpelli C."/>
            <person name="Wincker P."/>
            <person name="Lander E.S."/>
            <person name="Weissenbach J."/>
            <person name="Roest Crollius H."/>
        </authorList>
    </citation>
    <scope>NUCLEOTIDE SEQUENCE [LARGE SCALE GENOMIC DNA]</scope>
</reference>
<feature type="region of interest" description="Disordered" evidence="1">
    <location>
        <begin position="22"/>
        <end position="57"/>
    </location>
</feature>
<reference evidence="2" key="2">
    <citation type="submission" date="2004-02" db="EMBL/GenBank/DDBJ databases">
        <authorList>
            <consortium name="Genoscope"/>
            <consortium name="Whitehead Institute Centre for Genome Research"/>
        </authorList>
    </citation>
    <scope>NUCLEOTIDE SEQUENCE</scope>
</reference>